<proteinExistence type="predicted"/>
<sequence length="83" mass="9527">MYELTILFIKMPALRGPQTGKENVSLLGIAESCYFKARLKSESYDRFYGGKHKRAAPKGKKRFLLRSGLENVRLYVRGSNHSF</sequence>
<evidence type="ECO:0000313" key="1">
    <source>
        <dbReference type="EMBL" id="SEP55827.1"/>
    </source>
</evidence>
<dbReference type="STRING" id="478744.SAMN05444359_1016"/>
<dbReference type="AlphaFoldDB" id="A0A1H8YUP3"/>
<dbReference type="EMBL" id="FOFB01000001">
    <property type="protein sequence ID" value="SEP55827.1"/>
    <property type="molecule type" value="Genomic_DNA"/>
</dbReference>
<gene>
    <name evidence="1" type="ORF">SAMN05444359_1016</name>
</gene>
<keyword evidence="2" id="KW-1185">Reference proteome</keyword>
<dbReference type="Proteomes" id="UP000199021">
    <property type="component" value="Unassembled WGS sequence"/>
</dbReference>
<name>A0A1H8YUP3_9BACT</name>
<dbReference type="InParanoid" id="A0A1H8YUP3"/>
<reference evidence="2" key="1">
    <citation type="submission" date="2016-10" db="EMBL/GenBank/DDBJ databases">
        <authorList>
            <person name="Varghese N."/>
            <person name="Submissions S."/>
        </authorList>
    </citation>
    <scope>NUCLEOTIDE SEQUENCE [LARGE SCALE GENOMIC DNA]</scope>
    <source>
        <strain evidence="2">DSM 24740</strain>
    </source>
</reference>
<accession>A0A1H8YUP3</accession>
<protein>
    <submittedName>
        <fullName evidence="1">Uncharacterized protein</fullName>
    </submittedName>
</protein>
<evidence type="ECO:0000313" key="2">
    <source>
        <dbReference type="Proteomes" id="UP000199021"/>
    </source>
</evidence>
<organism evidence="1 2">
    <name type="scientific">Neolewinella agarilytica</name>
    <dbReference type="NCBI Taxonomy" id="478744"/>
    <lineage>
        <taxon>Bacteria</taxon>
        <taxon>Pseudomonadati</taxon>
        <taxon>Bacteroidota</taxon>
        <taxon>Saprospiria</taxon>
        <taxon>Saprospirales</taxon>
        <taxon>Lewinellaceae</taxon>
        <taxon>Neolewinella</taxon>
    </lineage>
</organism>